<name>A0ABS5UM81_9BIFI</name>
<dbReference type="EMBL" id="JAFEJS010000001">
    <property type="protein sequence ID" value="MBT1172010.1"/>
    <property type="molecule type" value="Genomic_DNA"/>
</dbReference>
<reference evidence="7 8" key="1">
    <citation type="journal article" date="2021" name="Environ. Microbiol.">
        <title>Genetic insights into the dark matter of the mammalian gut microbiota through targeted genome reconstruction.</title>
        <authorList>
            <person name="Lugli G.A."/>
            <person name="Alessandri G."/>
            <person name="Milani C."/>
            <person name="Viappiani A."/>
            <person name="Fontana F."/>
            <person name="Tarracchini C."/>
            <person name="Mancabelli L."/>
            <person name="Argentini C."/>
            <person name="Ruiz L."/>
            <person name="Margolles A."/>
            <person name="van Sinderen D."/>
            <person name="Turroni F."/>
            <person name="Ventura M."/>
        </authorList>
    </citation>
    <scope>NUCLEOTIDE SEQUENCE [LARGE SCALE GENOMIC DNA]</scope>
    <source>
        <strain evidence="7 8">MA2</strain>
    </source>
</reference>
<dbReference type="PANTHER" id="PTHR43525">
    <property type="entry name" value="PROTEIN MALY"/>
    <property type="match status" value="1"/>
</dbReference>
<evidence type="ECO:0000256" key="4">
    <source>
        <dbReference type="ARBA" id="ARBA00023239"/>
    </source>
</evidence>
<evidence type="ECO:0000313" key="8">
    <source>
        <dbReference type="Proteomes" id="UP000773064"/>
    </source>
</evidence>
<dbReference type="Gene3D" id="3.40.640.10">
    <property type="entry name" value="Type I PLP-dependent aspartate aminotransferase-like (Major domain)"/>
    <property type="match status" value="1"/>
</dbReference>
<evidence type="ECO:0000256" key="2">
    <source>
        <dbReference type="ARBA" id="ARBA00012224"/>
    </source>
</evidence>
<comment type="caution">
    <text evidence="7">The sequence shown here is derived from an EMBL/GenBank/DDBJ whole genome shotgun (WGS) entry which is preliminary data.</text>
</comment>
<dbReference type="InterPro" id="IPR015424">
    <property type="entry name" value="PyrdxlP-dep_Trfase"/>
</dbReference>
<evidence type="ECO:0000313" key="7">
    <source>
        <dbReference type="EMBL" id="MBT1172010.1"/>
    </source>
</evidence>
<sequence length="313" mass="33895">MWVADMDFRTAPAVREALARRLEHGVFGYSVVPPEWNRAYADWWGARHSLAIDPDSLIFTTGVVPAISSMVRKLTTPAENVLIQTPVYNIFFNSILNNGRRALEAPLAYEVDGDDAGHYAIDWTDLEAKLADPQTTLMILRNPHNPTGMIWDRRTLARIGALCAEHHVTVVSDEIHCDLTDPRHGYVPFASVNEQCAMISATCLAPTKAFNIAGLQQELGGDLVVLALGRDRAQSAADVLLAGAVRIVDGGVVERDAVFEVVPDDLARSVGVEDPRMVSLGGIAEPHAAHADAGHGHVAVAEPGVFHRMVSFG</sequence>
<gene>
    <name evidence="7" type="ORF">JS528_01270</name>
</gene>
<protein>
    <recommendedName>
        <fullName evidence="2">cysteine-S-conjugate beta-lyase</fullName>
        <ecNumber evidence="2">4.4.1.13</ecNumber>
    </recommendedName>
</protein>
<feature type="domain" description="Aminotransferase class I/classII large" evidence="6">
    <location>
        <begin position="6"/>
        <end position="214"/>
    </location>
</feature>
<dbReference type="InterPro" id="IPR051798">
    <property type="entry name" value="Class-II_PLP-Dep_Aminotrans"/>
</dbReference>
<keyword evidence="3" id="KW-0663">Pyridoxal phosphate</keyword>
<dbReference type="Pfam" id="PF00155">
    <property type="entry name" value="Aminotran_1_2"/>
    <property type="match status" value="1"/>
</dbReference>
<keyword evidence="7" id="KW-0032">Aminotransferase</keyword>
<evidence type="ECO:0000256" key="5">
    <source>
        <dbReference type="ARBA" id="ARBA00037974"/>
    </source>
</evidence>
<evidence type="ECO:0000256" key="3">
    <source>
        <dbReference type="ARBA" id="ARBA00022898"/>
    </source>
</evidence>
<dbReference type="PANTHER" id="PTHR43525:SF1">
    <property type="entry name" value="PROTEIN MALY"/>
    <property type="match status" value="1"/>
</dbReference>
<organism evidence="7 8">
    <name type="scientific">Bifidobacterium santillanense</name>
    <dbReference type="NCBI Taxonomy" id="2809028"/>
    <lineage>
        <taxon>Bacteria</taxon>
        <taxon>Bacillati</taxon>
        <taxon>Actinomycetota</taxon>
        <taxon>Actinomycetes</taxon>
        <taxon>Bifidobacteriales</taxon>
        <taxon>Bifidobacteriaceae</taxon>
        <taxon>Bifidobacterium</taxon>
    </lineage>
</organism>
<dbReference type="Gene3D" id="3.90.1150.10">
    <property type="entry name" value="Aspartate Aminotransferase, domain 1"/>
    <property type="match status" value="1"/>
</dbReference>
<evidence type="ECO:0000256" key="1">
    <source>
        <dbReference type="ARBA" id="ARBA00001933"/>
    </source>
</evidence>
<dbReference type="GO" id="GO:0008483">
    <property type="term" value="F:transaminase activity"/>
    <property type="evidence" value="ECO:0007669"/>
    <property type="project" value="UniProtKB-KW"/>
</dbReference>
<evidence type="ECO:0000259" key="6">
    <source>
        <dbReference type="Pfam" id="PF00155"/>
    </source>
</evidence>
<dbReference type="SUPFAM" id="SSF53383">
    <property type="entry name" value="PLP-dependent transferases"/>
    <property type="match status" value="1"/>
</dbReference>
<dbReference type="CDD" id="cd00609">
    <property type="entry name" value="AAT_like"/>
    <property type="match status" value="1"/>
</dbReference>
<dbReference type="EC" id="4.4.1.13" evidence="2"/>
<accession>A0ABS5UM81</accession>
<proteinExistence type="inferred from homology"/>
<dbReference type="Proteomes" id="UP000773064">
    <property type="component" value="Unassembled WGS sequence"/>
</dbReference>
<keyword evidence="4" id="KW-0456">Lyase</keyword>
<dbReference type="InterPro" id="IPR004839">
    <property type="entry name" value="Aminotransferase_I/II_large"/>
</dbReference>
<keyword evidence="7" id="KW-0808">Transferase</keyword>
<keyword evidence="8" id="KW-1185">Reference proteome</keyword>
<comment type="cofactor">
    <cofactor evidence="1">
        <name>pyridoxal 5'-phosphate</name>
        <dbReference type="ChEBI" id="CHEBI:597326"/>
    </cofactor>
</comment>
<comment type="similarity">
    <text evidence="5">Belongs to the class-II pyridoxal-phosphate-dependent aminotransferase family. MalY/PatB cystathionine beta-lyase subfamily.</text>
</comment>
<dbReference type="InterPro" id="IPR015421">
    <property type="entry name" value="PyrdxlP-dep_Trfase_major"/>
</dbReference>
<dbReference type="InterPro" id="IPR015422">
    <property type="entry name" value="PyrdxlP-dep_Trfase_small"/>
</dbReference>